<dbReference type="InterPro" id="IPR050175">
    <property type="entry name" value="Complex_I_Subunit_2"/>
</dbReference>
<feature type="transmembrane region" description="Helical" evidence="17">
    <location>
        <begin position="238"/>
        <end position="257"/>
    </location>
</feature>
<organism evidence="21">
    <name type="scientific">Acropoma japonicum</name>
    <name type="common">Glowbelly</name>
    <dbReference type="NCBI Taxonomy" id="223805"/>
    <lineage>
        <taxon>Eukaryota</taxon>
        <taxon>Metazoa</taxon>
        <taxon>Chordata</taxon>
        <taxon>Craniata</taxon>
        <taxon>Vertebrata</taxon>
        <taxon>Euteleostomi</taxon>
        <taxon>Actinopterygii</taxon>
        <taxon>Neopterygii</taxon>
        <taxon>Teleostei</taxon>
        <taxon>Neoteleostei</taxon>
        <taxon>Acanthomorphata</taxon>
        <taxon>Eupercaria</taxon>
        <taxon>Acropomatiformes</taxon>
        <taxon>Acropomatidae</taxon>
        <taxon>Synagrops</taxon>
    </lineage>
</organism>
<evidence type="ECO:0000256" key="18">
    <source>
        <dbReference type="SAM" id="SignalP"/>
    </source>
</evidence>
<sequence>MHPTLFLLFATGLALGTITAFSSSHWFLAWMGLEIGTLAILPLMAQRHHPRGVEAATKYFIVQAIGAAAILFATITNGWDMGFWNLDHLTDPLASAIFTLGIALKMGLAPLHTWVPEVLQGLDLTTGLILSTWQKLAPFALLLQLPSFDPFIMLPLCLLSALVGGWGGMNQTQLRKVLAYSSIAHLGWITLVLQYSTSFALLALLTYFATTFATFLTFKLNDSTTINQLSYSWAKTPVLTSCLPLIMFSLAGLPPLFGFTPKWLILQTLVNHDFSLVATLMALTALLSLFFYMRLAFAMTLTMSHNDTLGVSPWRLSPTQDMLILATTITISLLSLPLTPVIVFLLSR</sequence>
<comment type="similarity">
    <text evidence="2 17">Belongs to the complex I subunit 2 family.</text>
</comment>
<reference evidence="21" key="2">
    <citation type="journal article" date="2016" name="BMC Genomics">
        <title>Structure and variation of the mitochondrial genome of fishes.</title>
        <authorList>
            <person name="Satoh T.P."/>
            <person name="Miya M."/>
            <person name="Mabuchi K."/>
            <person name="Nishida M."/>
        </authorList>
    </citation>
    <scope>NUCLEOTIDE SEQUENCE</scope>
</reference>
<reference evidence="22" key="1">
    <citation type="submission" date="2004-04" db="EMBL/GenBank/DDBJ databases">
        <title>The ray-finned fish phylogeny.</title>
        <authorList>
            <person name="Miya M."/>
        </authorList>
    </citation>
    <scope>NUCLEOTIDE SEQUENCE</scope>
</reference>
<keyword evidence="15 17" id="KW-0472">Membrane</keyword>
<dbReference type="GO" id="GO:0005743">
    <property type="term" value="C:mitochondrial inner membrane"/>
    <property type="evidence" value="ECO:0007669"/>
    <property type="project" value="UniProtKB-SubCell"/>
</dbReference>
<evidence type="ECO:0000256" key="4">
    <source>
        <dbReference type="ARBA" id="ARBA00021008"/>
    </source>
</evidence>
<feature type="transmembrane region" description="Helical" evidence="17">
    <location>
        <begin position="26"/>
        <end position="44"/>
    </location>
</feature>
<evidence type="ECO:0000256" key="10">
    <source>
        <dbReference type="ARBA" id="ARBA00022982"/>
    </source>
</evidence>
<keyword evidence="6 17" id="KW-0679">Respiratory chain</keyword>
<dbReference type="Pfam" id="PF06444">
    <property type="entry name" value="NADH_dehy_S2_C"/>
    <property type="match status" value="1"/>
</dbReference>
<feature type="transmembrane region" description="Helical" evidence="17">
    <location>
        <begin position="177"/>
        <end position="193"/>
    </location>
</feature>
<evidence type="ECO:0000256" key="15">
    <source>
        <dbReference type="ARBA" id="ARBA00023136"/>
    </source>
</evidence>
<evidence type="ECO:0000259" key="20">
    <source>
        <dbReference type="Pfam" id="PF06444"/>
    </source>
</evidence>
<evidence type="ECO:0000256" key="17">
    <source>
        <dbReference type="RuleBase" id="RU003403"/>
    </source>
</evidence>
<dbReference type="EMBL" id="AP017439">
    <property type="protein sequence ID" value="BAX03722.1"/>
    <property type="molecule type" value="Genomic_DNA"/>
</dbReference>
<accession>A0A1V1G2N5</accession>
<evidence type="ECO:0000256" key="5">
    <source>
        <dbReference type="ARBA" id="ARBA00022448"/>
    </source>
</evidence>
<evidence type="ECO:0000256" key="8">
    <source>
        <dbReference type="ARBA" id="ARBA00022792"/>
    </source>
</evidence>
<geneLocation type="mitochondrion" evidence="21"/>
<evidence type="ECO:0000256" key="3">
    <source>
        <dbReference type="ARBA" id="ARBA00012944"/>
    </source>
</evidence>
<name>A0A1V1G2N5_ACRJP</name>
<dbReference type="EMBL" id="AP006793">
    <property type="protein sequence ID" value="BBU25814.1"/>
    <property type="molecule type" value="Genomic_DNA"/>
</dbReference>
<evidence type="ECO:0000313" key="22">
    <source>
        <dbReference type="EMBL" id="BBU25814.1"/>
    </source>
</evidence>
<dbReference type="EC" id="7.1.1.2" evidence="3 17"/>
<gene>
    <name evidence="21" type="primary">ND2</name>
</gene>
<keyword evidence="8 17" id="KW-0999">Mitochondrion inner membrane</keyword>
<comment type="catalytic activity">
    <reaction evidence="16 17">
        <text>a ubiquinone + NADH + 5 H(+)(in) = a ubiquinol + NAD(+) + 4 H(+)(out)</text>
        <dbReference type="Rhea" id="RHEA:29091"/>
        <dbReference type="Rhea" id="RHEA-COMP:9565"/>
        <dbReference type="Rhea" id="RHEA-COMP:9566"/>
        <dbReference type="ChEBI" id="CHEBI:15378"/>
        <dbReference type="ChEBI" id="CHEBI:16389"/>
        <dbReference type="ChEBI" id="CHEBI:17976"/>
        <dbReference type="ChEBI" id="CHEBI:57540"/>
        <dbReference type="ChEBI" id="CHEBI:57945"/>
        <dbReference type="EC" id="7.1.1.2"/>
    </reaction>
</comment>
<keyword evidence="12 17" id="KW-0520">NAD</keyword>
<keyword evidence="7 17" id="KW-0812">Transmembrane</keyword>
<dbReference type="CTD" id="4536"/>
<evidence type="ECO:0000259" key="19">
    <source>
        <dbReference type="Pfam" id="PF00361"/>
    </source>
</evidence>
<dbReference type="InterPro" id="IPR001750">
    <property type="entry name" value="ND/Mrp_TM"/>
</dbReference>
<feature type="transmembrane region" description="Helical" evidence="17">
    <location>
        <begin position="322"/>
        <end position="346"/>
    </location>
</feature>
<feature type="transmembrane region" description="Helical" evidence="17">
    <location>
        <begin position="151"/>
        <end position="170"/>
    </location>
</feature>
<feature type="transmembrane region" description="Helical" evidence="17">
    <location>
        <begin position="56"/>
        <end position="75"/>
    </location>
</feature>
<feature type="signal peptide" evidence="18">
    <location>
        <begin position="1"/>
        <end position="16"/>
    </location>
</feature>
<dbReference type="PANTHER" id="PTHR46552">
    <property type="entry name" value="NADH-UBIQUINONE OXIDOREDUCTASE CHAIN 2"/>
    <property type="match status" value="1"/>
</dbReference>
<keyword evidence="5" id="KW-0813">Transport</keyword>
<evidence type="ECO:0000256" key="14">
    <source>
        <dbReference type="ARBA" id="ARBA00023128"/>
    </source>
</evidence>
<evidence type="ECO:0000256" key="6">
    <source>
        <dbReference type="ARBA" id="ARBA00022660"/>
    </source>
</evidence>
<evidence type="ECO:0000256" key="7">
    <source>
        <dbReference type="ARBA" id="ARBA00022692"/>
    </source>
</evidence>
<keyword evidence="13 17" id="KW-0830">Ubiquinone</keyword>
<comment type="function">
    <text evidence="17">Core subunit of the mitochondrial membrane respiratory chain NADH dehydrogenase (Complex I) which catalyzes electron transfer from NADH through the respiratory chain, using ubiquinone as an electron acceptor. Essential for the catalytic activity and assembly of complex I.</text>
</comment>
<dbReference type="GeneID" id="32232202"/>
<evidence type="ECO:0000256" key="2">
    <source>
        <dbReference type="ARBA" id="ARBA00007012"/>
    </source>
</evidence>
<dbReference type="GO" id="GO:0006120">
    <property type="term" value="P:mitochondrial electron transport, NADH to ubiquinone"/>
    <property type="evidence" value="ECO:0007669"/>
    <property type="project" value="InterPro"/>
</dbReference>
<comment type="subcellular location">
    <subcellularLocation>
        <location evidence="1 17">Mitochondrion inner membrane</location>
        <topology evidence="1 17">Multi-pass membrane protein</topology>
    </subcellularLocation>
</comment>
<keyword evidence="18" id="KW-0732">Signal</keyword>
<keyword evidence="9 17" id="KW-1278">Translocase</keyword>
<proteinExistence type="inferred from homology"/>
<keyword evidence="10 17" id="KW-0249">Electron transport</keyword>
<feature type="domain" description="NADH:quinone oxidoreductase/Mrp antiporter transmembrane" evidence="19">
    <location>
        <begin position="23"/>
        <end position="287"/>
    </location>
</feature>
<evidence type="ECO:0000256" key="1">
    <source>
        <dbReference type="ARBA" id="ARBA00004448"/>
    </source>
</evidence>
<feature type="domain" description="NADH dehydrogenase subunit 2 C-terminal" evidence="20">
    <location>
        <begin position="289"/>
        <end position="342"/>
    </location>
</feature>
<keyword evidence="11 17" id="KW-1133">Transmembrane helix</keyword>
<feature type="transmembrane region" description="Helical" evidence="17">
    <location>
        <begin position="199"/>
        <end position="218"/>
    </location>
</feature>
<dbReference type="PANTHER" id="PTHR46552:SF1">
    <property type="entry name" value="NADH-UBIQUINONE OXIDOREDUCTASE CHAIN 2"/>
    <property type="match status" value="1"/>
</dbReference>
<dbReference type="AlphaFoldDB" id="A0A1V1G2N5"/>
<protein>
    <recommendedName>
        <fullName evidence="4 17">NADH-ubiquinone oxidoreductase chain 2</fullName>
        <ecNumber evidence="3 17">7.1.1.2</ecNumber>
    </recommendedName>
</protein>
<dbReference type="PRINTS" id="PR01436">
    <property type="entry name" value="NADHDHGNASE2"/>
</dbReference>
<keyword evidence="14 17" id="KW-0496">Mitochondrion</keyword>
<evidence type="ECO:0000256" key="11">
    <source>
        <dbReference type="ARBA" id="ARBA00022989"/>
    </source>
</evidence>
<feature type="transmembrane region" description="Helical" evidence="17">
    <location>
        <begin position="277"/>
        <end position="301"/>
    </location>
</feature>
<feature type="chain" id="PRO_5033285130" description="NADH-ubiquinone oxidoreductase chain 2" evidence="18">
    <location>
        <begin position="17"/>
        <end position="348"/>
    </location>
</feature>
<dbReference type="RefSeq" id="YP_009355443.1">
    <property type="nucleotide sequence ID" value="NC_034335.1"/>
</dbReference>
<evidence type="ECO:0000256" key="13">
    <source>
        <dbReference type="ARBA" id="ARBA00023075"/>
    </source>
</evidence>
<evidence type="ECO:0000313" key="21">
    <source>
        <dbReference type="EMBL" id="BAX03722.1"/>
    </source>
</evidence>
<evidence type="ECO:0000256" key="16">
    <source>
        <dbReference type="ARBA" id="ARBA00049551"/>
    </source>
</evidence>
<evidence type="ECO:0000256" key="9">
    <source>
        <dbReference type="ARBA" id="ARBA00022967"/>
    </source>
</evidence>
<dbReference type="Pfam" id="PF00361">
    <property type="entry name" value="Proton_antipo_M"/>
    <property type="match status" value="1"/>
</dbReference>
<dbReference type="InterPro" id="IPR010933">
    <property type="entry name" value="NADH_DH_su2_C"/>
</dbReference>
<dbReference type="GO" id="GO:0008137">
    <property type="term" value="F:NADH dehydrogenase (ubiquinone) activity"/>
    <property type="evidence" value="ECO:0007669"/>
    <property type="project" value="UniProtKB-EC"/>
</dbReference>
<dbReference type="InterPro" id="IPR003917">
    <property type="entry name" value="NADH_UbQ_OxRdtase_chain2"/>
</dbReference>
<evidence type="ECO:0000256" key="12">
    <source>
        <dbReference type="ARBA" id="ARBA00023027"/>
    </source>
</evidence>